<keyword evidence="2" id="KW-1185">Reference proteome</keyword>
<dbReference type="InterPro" id="IPR036875">
    <property type="entry name" value="Znf_CCHC_sf"/>
</dbReference>
<dbReference type="PROSITE" id="PS50158">
    <property type="entry name" value="ZF_CCHC"/>
    <property type="match status" value="1"/>
</dbReference>
<dbReference type="Gene3D" id="4.10.60.10">
    <property type="entry name" value="Zinc finger, CCHC-type"/>
    <property type="match status" value="1"/>
</dbReference>
<dbReference type="SUPFAM" id="SSF57756">
    <property type="entry name" value="Retrovirus zinc finger-like domains"/>
    <property type="match status" value="1"/>
</dbReference>
<dbReference type="InterPro" id="IPR021109">
    <property type="entry name" value="Peptidase_aspartic_dom_sf"/>
</dbReference>
<dbReference type="Gene3D" id="2.40.70.10">
    <property type="entry name" value="Acid Proteases"/>
    <property type="match status" value="1"/>
</dbReference>
<proteinExistence type="predicted"/>
<comment type="caution">
    <text evidence="1">The sequence shown here is derived from an EMBL/GenBank/DDBJ whole genome shotgun (WGS) entry which is preliminary data.</text>
</comment>
<evidence type="ECO:0000313" key="1">
    <source>
        <dbReference type="EMBL" id="CAK9048924.1"/>
    </source>
</evidence>
<organism evidence="1 2">
    <name type="scientific">Durusdinium trenchii</name>
    <dbReference type="NCBI Taxonomy" id="1381693"/>
    <lineage>
        <taxon>Eukaryota</taxon>
        <taxon>Sar</taxon>
        <taxon>Alveolata</taxon>
        <taxon>Dinophyceae</taxon>
        <taxon>Suessiales</taxon>
        <taxon>Symbiodiniaceae</taxon>
        <taxon>Durusdinium</taxon>
    </lineage>
</organism>
<sequence>MESNETEEELEDATEGEEEEANQIPDIEEFLADEEQQVEPTPTSPLPTSSPSPQRTPTKSHGKHGPRSGSSAGSEASHARALSGRDRDSRDSKSPSKDSSSAQKKPRGNLPTAPSFNGDRRADPRCFKKYVNKVDSYVALAEKIIDHGEIGLRLHAALEGEAADFLEEVPARTFGAPDGWKVLLRVLRDKYDETPMHKMGTAMKNFFNLQLAADKNLTMREVAEHLDKAARQCREAGLDLPDAVMIHVFFQHTNASYERQASFLLRTGGNYDWAKIKNAIDVLYPNTMVKVSPSSSKGTGYRGRAAHEVQHSSQWTSSDWTIPDLQDTSISWDEWLCDNDPIEMLAEQTFADIRDDTFIPEQLARDLVGCFNTHRENRQKLAKAVQARGYYVRGKGKGKGGDRGAGRGGKKGKGKGGKSSGKNRARGGLSLQELKAKTACAECGAVGHWKDECPNRKSNLTHHTEYRQDEPDEAEWQDYEGRDEREWEWDDADWDFWHFWKEEAQSYVPEASRSSHAASRPLKPQTDEEAANDPETLAEIRELKRKAMPSSSIGLKTSSPKTAAPKQVKQVRNIYVEQNAKTQIETEHDSKDSLFSDEFLDTSALGDGKSVWDLLKEPQPGPNLDELRRKRDVLTLRRLDFDTTSTRSAMSLTRRPPTVDPDKIYLTIDTACENTVIGSVYLEKVLQRLGAYGIMPLADKECEQYCFGPGAPKTSTMRLSVPLGIDGRPMIVRTSVIQEDAAASNRVPFLAGQDWLVMMKAVIDLGNNRLSLPAASCEVPLYIDVSGHMVICIEDYPCTGWPPGLSTTLDQYPGAIFNVSNDTNFLRPEQQQKGVMQSDKMDLNMSQIVMDHNYVYEPNDDVLNPGVHSRGPCTLPNDYWEYMTTCGAVVRHHRRPRRHLFDPEELDSGPGTQNLQPTRLTIVASSKPREYIWDTWPTPPDASCPPSLECWVGKTYFFLQGFDPHKIKIPVTTAGTAVKFDDGAELHVAPNSLKPRHNKKILQFDFNSRPPIFEHESTIHKDSFRIPEGSSSKKFKRSRAECLELWARLVTKMDMLWSMLMRHHITNIMVREFKHRAPALMGYMEAMIAQEQFLQLPSTLPPSTTAAPGQTAKAIKAPYPEKVKLCPHDVEAARRIGNAHGRFRECIQCGLVMKALPDNYTIPITHEEVIVYGITHGVRDRPGGKVHPQAQGVQRDTTECCTSLGECYSLSSRPPSATQTQQHSRSAGQASRHSSRMTSSDQAEFRQQNGSDWEFAGMETDD</sequence>
<dbReference type="Proteomes" id="UP001642464">
    <property type="component" value="Unassembled WGS sequence"/>
</dbReference>
<accession>A0ABP0MFP4</accession>
<dbReference type="SMART" id="SM00343">
    <property type="entry name" value="ZnF_C2HC"/>
    <property type="match status" value="1"/>
</dbReference>
<name>A0ABP0MFP4_9DINO</name>
<reference evidence="1 2" key="1">
    <citation type="submission" date="2024-02" db="EMBL/GenBank/DDBJ databases">
        <authorList>
            <person name="Chen Y."/>
            <person name="Shah S."/>
            <person name="Dougan E. K."/>
            <person name="Thang M."/>
            <person name="Chan C."/>
        </authorList>
    </citation>
    <scope>NUCLEOTIDE SEQUENCE [LARGE SCALE GENOMIC DNA]</scope>
</reference>
<dbReference type="EMBL" id="CAXAMM010020890">
    <property type="protein sequence ID" value="CAK9048924.1"/>
    <property type="molecule type" value="Genomic_DNA"/>
</dbReference>
<dbReference type="InterPro" id="IPR001878">
    <property type="entry name" value="Znf_CCHC"/>
</dbReference>
<gene>
    <name evidence="1" type="ORF">SCF082_LOCUS27184</name>
</gene>
<evidence type="ECO:0000313" key="2">
    <source>
        <dbReference type="Proteomes" id="UP001642464"/>
    </source>
</evidence>
<protein>
    <submittedName>
        <fullName evidence="1">Copia protein</fullName>
    </submittedName>
</protein>